<organism evidence="2 3">
    <name type="scientific">Aeromonas dhakensis</name>
    <dbReference type="NCBI Taxonomy" id="196024"/>
    <lineage>
        <taxon>Bacteria</taxon>
        <taxon>Pseudomonadati</taxon>
        <taxon>Pseudomonadota</taxon>
        <taxon>Gammaproteobacteria</taxon>
        <taxon>Aeromonadales</taxon>
        <taxon>Aeromonadaceae</taxon>
        <taxon>Aeromonas</taxon>
    </lineage>
</organism>
<dbReference type="AlphaFoldDB" id="K1JHH9"/>
<protein>
    <recommendedName>
        <fullName evidence="1">EAL domain-containing protein</fullName>
    </recommendedName>
</protein>
<dbReference type="InterPro" id="IPR052155">
    <property type="entry name" value="Biofilm_reg_signaling"/>
</dbReference>
<reference evidence="2 3" key="1">
    <citation type="submission" date="2012-06" db="EMBL/GenBank/DDBJ databases">
        <title>The Genome Sequence of Aeromonas hydrophila SSU.</title>
        <authorList>
            <consortium name="The Broad Institute Genome Sequencing Platform"/>
            <person name="Earl A."/>
            <person name="Ward D."/>
            <person name="Feldgarden M."/>
            <person name="Gevers D."/>
            <person name="Chopra A."/>
            <person name="Walker B."/>
            <person name="Young S.K."/>
            <person name="Zeng Q."/>
            <person name="Gargeya S."/>
            <person name="Fitzgerald M."/>
            <person name="Haas B."/>
            <person name="Abouelleil A."/>
            <person name="Alvarado L."/>
            <person name="Arachchi H.M."/>
            <person name="Berlin A.M."/>
            <person name="Chapman S.B."/>
            <person name="Goldberg J."/>
            <person name="Griggs A."/>
            <person name="Gujja S."/>
            <person name="Hansen M."/>
            <person name="Howarth C."/>
            <person name="Imamovic A."/>
            <person name="Larimer J."/>
            <person name="McCowan C."/>
            <person name="Montmayeur A."/>
            <person name="Murphy C."/>
            <person name="Neiman D."/>
            <person name="Pearson M."/>
            <person name="Priest M."/>
            <person name="Roberts A."/>
            <person name="Saif S."/>
            <person name="Shea T."/>
            <person name="Sisk P."/>
            <person name="Sykes S."/>
            <person name="Wortman J."/>
            <person name="Nusbaum C."/>
            <person name="Birren B."/>
        </authorList>
    </citation>
    <scope>NUCLEOTIDE SEQUENCE [LARGE SCALE GENOMIC DNA]</scope>
    <source>
        <strain evidence="2 3">SSU</strain>
    </source>
</reference>
<gene>
    <name evidence="2" type="ORF">HMPREF1171_02521</name>
</gene>
<dbReference type="Gene3D" id="3.20.20.450">
    <property type="entry name" value="EAL domain"/>
    <property type="match status" value="1"/>
</dbReference>
<evidence type="ECO:0000313" key="3">
    <source>
        <dbReference type="Proteomes" id="UP000005149"/>
    </source>
</evidence>
<dbReference type="PROSITE" id="PS50883">
    <property type="entry name" value="EAL"/>
    <property type="match status" value="1"/>
</dbReference>
<keyword evidence="3" id="KW-1185">Reference proteome</keyword>
<sequence>MRWRHPRLGLLPPGQFLPLAESFGLMPEIGAWVLGEACRQMHKWQGPAWQPFRLAVNVSASQVGPTFDDEVKRVLADMALPVIFRRRLHHSARFEACCAYGS</sequence>
<dbReference type="PANTHER" id="PTHR44757">
    <property type="entry name" value="DIGUANYLATE CYCLASE DGCP"/>
    <property type="match status" value="1"/>
</dbReference>
<proteinExistence type="predicted"/>
<dbReference type="Pfam" id="PF00563">
    <property type="entry name" value="EAL"/>
    <property type="match status" value="1"/>
</dbReference>
<dbReference type="SMART" id="SM00052">
    <property type="entry name" value="EAL"/>
    <property type="match status" value="1"/>
</dbReference>
<comment type="caution">
    <text evidence="2">The sequence shown here is derived from an EMBL/GenBank/DDBJ whole genome shotgun (WGS) entry which is preliminary data.</text>
</comment>
<dbReference type="InterPro" id="IPR001633">
    <property type="entry name" value="EAL_dom"/>
</dbReference>
<dbReference type="SUPFAM" id="SSF141868">
    <property type="entry name" value="EAL domain-like"/>
    <property type="match status" value="1"/>
</dbReference>
<dbReference type="CDD" id="cd01948">
    <property type="entry name" value="EAL"/>
    <property type="match status" value="1"/>
</dbReference>
<dbReference type="PANTHER" id="PTHR44757:SF2">
    <property type="entry name" value="BIOFILM ARCHITECTURE MAINTENANCE PROTEIN MBAA"/>
    <property type="match status" value="1"/>
</dbReference>
<feature type="domain" description="EAL" evidence="1">
    <location>
        <begin position="1"/>
        <end position="102"/>
    </location>
</feature>
<evidence type="ECO:0000259" key="1">
    <source>
        <dbReference type="PROSITE" id="PS50883"/>
    </source>
</evidence>
<dbReference type="Proteomes" id="UP000005149">
    <property type="component" value="Unassembled WGS sequence"/>
</dbReference>
<dbReference type="HOGENOM" id="CLU_2271393_0_0_6"/>
<name>K1JHH9_9GAMM</name>
<dbReference type="EMBL" id="AGWR01000021">
    <property type="protein sequence ID" value="EKB27367.1"/>
    <property type="molecule type" value="Genomic_DNA"/>
</dbReference>
<accession>K1JHH9</accession>
<dbReference type="InterPro" id="IPR035919">
    <property type="entry name" value="EAL_sf"/>
</dbReference>
<evidence type="ECO:0000313" key="2">
    <source>
        <dbReference type="EMBL" id="EKB27367.1"/>
    </source>
</evidence>
<dbReference type="PATRIC" id="fig|1073377.4.peg.2568"/>